<sequence>MKYPKQVRKYLYLQANLLKSPKFRDTDLVAGVMAIYDDSIKNKRF</sequence>
<evidence type="ECO:0000313" key="1">
    <source>
        <dbReference type="EMBL" id="SUD90594.1"/>
    </source>
</evidence>
<proteinExistence type="predicted"/>
<reference evidence="1 2" key="1">
    <citation type="submission" date="2018-06" db="EMBL/GenBank/DDBJ databases">
        <authorList>
            <consortium name="Pathogen Informatics"/>
            <person name="Doyle S."/>
        </authorList>
    </citation>
    <scope>NUCLEOTIDE SEQUENCE [LARGE SCALE GENOMIC DNA]</scope>
    <source>
        <strain evidence="1 2">NCTC10526</strain>
    </source>
</reference>
<name>A0A379LLE4_9GAMM</name>
<dbReference type="EMBL" id="UGVC01000001">
    <property type="protein sequence ID" value="SUD90594.1"/>
    <property type="molecule type" value="Genomic_DNA"/>
</dbReference>
<protein>
    <submittedName>
        <fullName evidence="1">Uncharacterized protein</fullName>
    </submittedName>
</protein>
<dbReference type="Proteomes" id="UP000254123">
    <property type="component" value="Unassembled WGS sequence"/>
</dbReference>
<organism evidence="1 2">
    <name type="scientific">Psychrobacter phenylpyruvicus</name>
    <dbReference type="NCBI Taxonomy" id="29432"/>
    <lineage>
        <taxon>Bacteria</taxon>
        <taxon>Pseudomonadati</taxon>
        <taxon>Pseudomonadota</taxon>
        <taxon>Gammaproteobacteria</taxon>
        <taxon>Moraxellales</taxon>
        <taxon>Moraxellaceae</taxon>
        <taxon>Psychrobacter</taxon>
    </lineage>
</organism>
<gene>
    <name evidence="1" type="ORF">NCTC10526_00928</name>
</gene>
<keyword evidence="2" id="KW-1185">Reference proteome</keyword>
<dbReference type="AlphaFoldDB" id="A0A379LLE4"/>
<accession>A0A379LLE4</accession>
<evidence type="ECO:0000313" key="2">
    <source>
        <dbReference type="Proteomes" id="UP000254123"/>
    </source>
</evidence>